<dbReference type="AlphaFoldDB" id="A0A9P0D6M1"/>
<dbReference type="Proteomes" id="UP001153636">
    <property type="component" value="Chromosome 5"/>
</dbReference>
<dbReference type="OrthoDB" id="6600697at2759"/>
<proteinExistence type="predicted"/>
<dbReference type="EMBL" id="OV651817">
    <property type="protein sequence ID" value="CAH1111197.1"/>
    <property type="molecule type" value="Genomic_DNA"/>
</dbReference>
<sequence length="125" mass="14860">MKYMTKILIFKKTNAFLNYIIQIEIIRNKDIVIEHELPQQRLRKRKRMVDEITEDSIITNPMKKIKVEVFKSVINQAIQSISQRSEANKQIYEDFSDLDYRNFKSLDLLSDSKFTDIAERLGSIM</sequence>
<name>A0A9P0D6M1_9CUCU</name>
<protein>
    <submittedName>
        <fullName evidence="1">Uncharacterized protein</fullName>
    </submittedName>
</protein>
<evidence type="ECO:0000313" key="1">
    <source>
        <dbReference type="EMBL" id="CAH1111197.1"/>
    </source>
</evidence>
<keyword evidence="2" id="KW-1185">Reference proteome</keyword>
<accession>A0A9P0D6M1</accession>
<evidence type="ECO:0000313" key="2">
    <source>
        <dbReference type="Proteomes" id="UP001153636"/>
    </source>
</evidence>
<gene>
    <name evidence="1" type="ORF">PSYICH_LOCUS11216</name>
</gene>
<organism evidence="1 2">
    <name type="scientific">Psylliodes chrysocephalus</name>
    <dbReference type="NCBI Taxonomy" id="3402493"/>
    <lineage>
        <taxon>Eukaryota</taxon>
        <taxon>Metazoa</taxon>
        <taxon>Ecdysozoa</taxon>
        <taxon>Arthropoda</taxon>
        <taxon>Hexapoda</taxon>
        <taxon>Insecta</taxon>
        <taxon>Pterygota</taxon>
        <taxon>Neoptera</taxon>
        <taxon>Endopterygota</taxon>
        <taxon>Coleoptera</taxon>
        <taxon>Polyphaga</taxon>
        <taxon>Cucujiformia</taxon>
        <taxon>Chrysomeloidea</taxon>
        <taxon>Chrysomelidae</taxon>
        <taxon>Galerucinae</taxon>
        <taxon>Alticini</taxon>
        <taxon>Psylliodes</taxon>
    </lineage>
</organism>
<reference evidence="1" key="1">
    <citation type="submission" date="2022-01" db="EMBL/GenBank/DDBJ databases">
        <authorList>
            <person name="King R."/>
        </authorList>
    </citation>
    <scope>NUCLEOTIDE SEQUENCE</scope>
</reference>